<organism evidence="1">
    <name type="scientific">Ixodes ricinus</name>
    <name type="common">Common tick</name>
    <name type="synonym">Acarus ricinus</name>
    <dbReference type="NCBI Taxonomy" id="34613"/>
    <lineage>
        <taxon>Eukaryota</taxon>
        <taxon>Metazoa</taxon>
        <taxon>Ecdysozoa</taxon>
        <taxon>Arthropoda</taxon>
        <taxon>Chelicerata</taxon>
        <taxon>Arachnida</taxon>
        <taxon>Acari</taxon>
        <taxon>Parasitiformes</taxon>
        <taxon>Ixodida</taxon>
        <taxon>Ixodoidea</taxon>
        <taxon>Ixodidae</taxon>
        <taxon>Ixodinae</taxon>
        <taxon>Ixodes</taxon>
    </lineage>
</organism>
<name>A0A147BD22_IXORI</name>
<evidence type="ECO:0000313" key="1">
    <source>
        <dbReference type="EMBL" id="JAR88673.1"/>
    </source>
</evidence>
<feature type="non-terminal residue" evidence="1">
    <location>
        <position position="1"/>
    </location>
</feature>
<dbReference type="AlphaFoldDB" id="A0A147BD22"/>
<sequence length="100" mass="11620">TTPTTVLEECPFWKNIVDSRGFRELLLDAASSSCLDIRLPPEFGVEEIRSLTKLLKVLPTSQKIHSQPLQKQVSTFFLIFLDFLLTFRDPIEFLFKRTLF</sequence>
<proteinExistence type="predicted"/>
<protein>
    <submittedName>
        <fullName evidence="1">Uncharacterized protein</fullName>
    </submittedName>
</protein>
<accession>A0A147BD22</accession>
<reference evidence="1" key="1">
    <citation type="journal article" date="2018" name="PLoS Negl. Trop. Dis.">
        <title>Sialome diversity of ticks revealed by RNAseq of single tick salivary glands.</title>
        <authorList>
            <person name="Perner J."/>
            <person name="Kropackova S."/>
            <person name="Kopacek P."/>
            <person name="Ribeiro J.M."/>
        </authorList>
    </citation>
    <scope>NUCLEOTIDE SEQUENCE</scope>
    <source>
        <strain evidence="1">Siblings of single egg batch collected in Ceske Budejovice</strain>
        <tissue evidence="1">Salivary glands</tissue>
    </source>
</reference>
<dbReference type="EMBL" id="GEGO01006731">
    <property type="protein sequence ID" value="JAR88673.1"/>
    <property type="molecule type" value="Transcribed_RNA"/>
</dbReference>